<evidence type="ECO:0000256" key="15">
    <source>
        <dbReference type="SAM" id="Phobius"/>
    </source>
</evidence>
<evidence type="ECO:0000256" key="14">
    <source>
        <dbReference type="PROSITE-ProRule" id="PRU01087"/>
    </source>
</evidence>
<dbReference type="SUPFAM" id="SSF55486">
    <property type="entry name" value="Metalloproteases ('zincins'), catalytic domain"/>
    <property type="match status" value="1"/>
</dbReference>
<evidence type="ECO:0000259" key="17">
    <source>
        <dbReference type="PROSITE" id="PS51751"/>
    </source>
</evidence>
<dbReference type="Proteomes" id="UP000554235">
    <property type="component" value="Unassembled WGS sequence"/>
</dbReference>
<evidence type="ECO:0000256" key="9">
    <source>
        <dbReference type="ARBA" id="ARBA00022833"/>
    </source>
</evidence>
<name>A0A8H4P882_9HYPO</name>
<keyword evidence="19" id="KW-1185">Reference proteome</keyword>
<dbReference type="PANTHER" id="PTHR47466">
    <property type="match status" value="1"/>
</dbReference>
<evidence type="ECO:0000256" key="8">
    <source>
        <dbReference type="ARBA" id="ARBA00022801"/>
    </source>
</evidence>
<dbReference type="GO" id="GO:0046872">
    <property type="term" value="F:metal ion binding"/>
    <property type="evidence" value="ECO:0007669"/>
    <property type="project" value="UniProtKB-KW"/>
</dbReference>
<keyword evidence="9" id="KW-0862">Zinc</keyword>
<feature type="chain" id="PRO_5034014555" evidence="16">
    <location>
        <begin position="22"/>
        <end position="464"/>
    </location>
</feature>
<feature type="domain" description="EXPERA" evidence="17">
    <location>
        <begin position="277"/>
        <end position="427"/>
    </location>
</feature>
<keyword evidence="4 18" id="KW-0645">Protease</keyword>
<evidence type="ECO:0000256" key="1">
    <source>
        <dbReference type="ARBA" id="ARBA00003174"/>
    </source>
</evidence>
<proteinExistence type="inferred from homology"/>
<evidence type="ECO:0000256" key="12">
    <source>
        <dbReference type="ARBA" id="ARBA00023136"/>
    </source>
</evidence>
<evidence type="ECO:0000256" key="13">
    <source>
        <dbReference type="ARBA" id="ARBA00023157"/>
    </source>
</evidence>
<dbReference type="GO" id="GO:0006508">
    <property type="term" value="P:proteolysis"/>
    <property type="evidence" value="ECO:0007669"/>
    <property type="project" value="UniProtKB-KW"/>
</dbReference>
<gene>
    <name evidence="18" type="ORF">FALBO_12158</name>
</gene>
<keyword evidence="6" id="KW-0479">Metal-binding</keyword>
<dbReference type="Pfam" id="PF05241">
    <property type="entry name" value="EBP"/>
    <property type="match status" value="1"/>
</dbReference>
<dbReference type="InterPro" id="IPR024079">
    <property type="entry name" value="MetalloPept_cat_dom_sf"/>
</dbReference>
<dbReference type="GO" id="GO:0008237">
    <property type="term" value="F:metallopeptidase activity"/>
    <property type="evidence" value="ECO:0007669"/>
    <property type="project" value="UniProtKB-KW"/>
</dbReference>
<keyword evidence="8" id="KW-0378">Hydrolase</keyword>
<organism evidence="18 19">
    <name type="scientific">Fusarium albosuccineum</name>
    <dbReference type="NCBI Taxonomy" id="1237068"/>
    <lineage>
        <taxon>Eukaryota</taxon>
        <taxon>Fungi</taxon>
        <taxon>Dikarya</taxon>
        <taxon>Ascomycota</taxon>
        <taxon>Pezizomycotina</taxon>
        <taxon>Sordariomycetes</taxon>
        <taxon>Hypocreomycetidae</taxon>
        <taxon>Hypocreales</taxon>
        <taxon>Nectriaceae</taxon>
        <taxon>Fusarium</taxon>
        <taxon>Fusarium decemcellulare species complex</taxon>
    </lineage>
</organism>
<dbReference type="Gene3D" id="3.40.390.10">
    <property type="entry name" value="Collagenase (Catalytic Domain)"/>
    <property type="match status" value="1"/>
</dbReference>
<accession>A0A8H4P882</accession>
<dbReference type="EMBL" id="JAADYS010001794">
    <property type="protein sequence ID" value="KAF4461043.1"/>
    <property type="molecule type" value="Genomic_DNA"/>
</dbReference>
<dbReference type="InterPro" id="IPR033118">
    <property type="entry name" value="EXPERA"/>
</dbReference>
<keyword evidence="5 14" id="KW-0812">Transmembrane</keyword>
<dbReference type="PROSITE" id="PS51751">
    <property type="entry name" value="EXPERA"/>
    <property type="match status" value="1"/>
</dbReference>
<feature type="transmembrane region" description="Helical" evidence="15">
    <location>
        <begin position="343"/>
        <end position="364"/>
    </location>
</feature>
<evidence type="ECO:0000256" key="7">
    <source>
        <dbReference type="ARBA" id="ARBA00022729"/>
    </source>
</evidence>
<dbReference type="PANTHER" id="PTHR47466:SF1">
    <property type="entry name" value="METALLOPROTEASE MEP1 (AFU_ORTHOLOGUE AFUA_1G07730)-RELATED"/>
    <property type="match status" value="1"/>
</dbReference>
<evidence type="ECO:0000256" key="4">
    <source>
        <dbReference type="ARBA" id="ARBA00022670"/>
    </source>
</evidence>
<keyword evidence="10 14" id="KW-1133">Transmembrane helix</keyword>
<sequence length="464" mass="51568">MQLNTLARQTLFASTLALSHALDFCGNENDHVVPDQQIQDLAQKQSNQTHLIDVYFHVGSTHANENLISDKTLDTQFDTLRRAFLPHGFEFELVNTSRIVDDTVGKGFYGEGGTIDDYDAYVAFMRANRRGGYDSLNVYFFSDLIPGLGGQCNLPTPASSDPNYDNYWLDGCILNANTMPGMPAQEQDSTNEPRKGHVAIHEVGHWLGLLHTFHGRLCESINDQVSDTPAQSGGSSGCPIGRDSCPDSPGEDPIHNYMDYSDDSCNIVSMASNKPSRDYLYFLVVVLHLSAMLGVDFVPFYPESLCQPSGSPLHFLVAYRQWYITTMADPYYNLDAPGHFFDFLVYVELIVQFPLAVYLTRALLSKQRLSGAGELAAIVYGIVTGLCTAIVCNDMWHLGPDVISHESKQTLLFGAYLPYAVIRQCHHTSLAENSLIWRLASLIALDMQSRLLARLRLSSSVKQD</sequence>
<evidence type="ECO:0000256" key="6">
    <source>
        <dbReference type="ARBA" id="ARBA00022723"/>
    </source>
</evidence>
<comment type="function">
    <text evidence="1">Secreted metalloproteinase that allows assimilation of proteinaceous substrates.</text>
</comment>
<comment type="subcellular location">
    <subcellularLocation>
        <location evidence="2">Membrane</location>
        <topology evidence="2">Multi-pass membrane protein</topology>
    </subcellularLocation>
</comment>
<protein>
    <submittedName>
        <fullName evidence="18">Metalloprotease MEP1</fullName>
    </submittedName>
</protein>
<feature type="transmembrane region" description="Helical" evidence="15">
    <location>
        <begin position="279"/>
        <end position="301"/>
    </location>
</feature>
<evidence type="ECO:0000256" key="10">
    <source>
        <dbReference type="ARBA" id="ARBA00022989"/>
    </source>
</evidence>
<keyword evidence="7 16" id="KW-0732">Signal</keyword>
<keyword evidence="13" id="KW-1015">Disulfide bond</keyword>
<dbReference type="CDD" id="cd04275">
    <property type="entry name" value="ZnMc_pappalysin_like"/>
    <property type="match status" value="1"/>
</dbReference>
<evidence type="ECO:0000313" key="19">
    <source>
        <dbReference type="Proteomes" id="UP000554235"/>
    </source>
</evidence>
<evidence type="ECO:0000256" key="16">
    <source>
        <dbReference type="SAM" id="SignalP"/>
    </source>
</evidence>
<dbReference type="OrthoDB" id="536211at2759"/>
<comment type="similarity">
    <text evidence="3">Belongs to the peptidase M43B family.</text>
</comment>
<evidence type="ECO:0000256" key="5">
    <source>
        <dbReference type="ARBA" id="ARBA00022692"/>
    </source>
</evidence>
<keyword evidence="12 14" id="KW-0472">Membrane</keyword>
<feature type="transmembrane region" description="Helical" evidence="15">
    <location>
        <begin position="376"/>
        <end position="396"/>
    </location>
</feature>
<feature type="signal peptide" evidence="16">
    <location>
        <begin position="1"/>
        <end position="21"/>
    </location>
</feature>
<reference evidence="18 19" key="1">
    <citation type="submission" date="2020-01" db="EMBL/GenBank/DDBJ databases">
        <title>Identification and distribution of gene clusters putatively required for synthesis of sphingolipid metabolism inhibitors in phylogenetically diverse species of the filamentous fungus Fusarium.</title>
        <authorList>
            <person name="Kim H.-S."/>
            <person name="Busman M."/>
            <person name="Brown D.W."/>
            <person name="Divon H."/>
            <person name="Uhlig S."/>
            <person name="Proctor R.H."/>
        </authorList>
    </citation>
    <scope>NUCLEOTIDE SEQUENCE [LARGE SCALE GENOMIC DNA]</scope>
    <source>
        <strain evidence="18 19">NRRL 20459</strain>
    </source>
</reference>
<dbReference type="Pfam" id="PF05572">
    <property type="entry name" value="Peptidase_M43"/>
    <property type="match status" value="1"/>
</dbReference>
<evidence type="ECO:0000256" key="3">
    <source>
        <dbReference type="ARBA" id="ARBA00008721"/>
    </source>
</evidence>
<comment type="caution">
    <text evidence="18">The sequence shown here is derived from an EMBL/GenBank/DDBJ whole genome shotgun (WGS) entry which is preliminary data.</text>
</comment>
<dbReference type="GO" id="GO:0016020">
    <property type="term" value="C:membrane"/>
    <property type="evidence" value="ECO:0007669"/>
    <property type="project" value="UniProtKB-SubCell"/>
</dbReference>
<evidence type="ECO:0000313" key="18">
    <source>
        <dbReference type="EMBL" id="KAF4461043.1"/>
    </source>
</evidence>
<dbReference type="InterPro" id="IPR008754">
    <property type="entry name" value="Peptidase_M43"/>
</dbReference>
<evidence type="ECO:0000256" key="2">
    <source>
        <dbReference type="ARBA" id="ARBA00004141"/>
    </source>
</evidence>
<evidence type="ECO:0000256" key="11">
    <source>
        <dbReference type="ARBA" id="ARBA00023049"/>
    </source>
</evidence>
<dbReference type="AlphaFoldDB" id="A0A8H4P882"/>
<keyword evidence="11 18" id="KW-0482">Metalloprotease</keyword>